<dbReference type="EMBL" id="ML735214">
    <property type="protein sequence ID" value="KAE8396667.1"/>
    <property type="molecule type" value="Genomic_DNA"/>
</dbReference>
<feature type="region of interest" description="Disordered" evidence="4">
    <location>
        <begin position="63"/>
        <end position="102"/>
    </location>
</feature>
<evidence type="ECO:0000313" key="5">
    <source>
        <dbReference type="EMBL" id="KAE8396667.1"/>
    </source>
</evidence>
<feature type="compositionally biased region" description="Polar residues" evidence="4">
    <location>
        <begin position="226"/>
        <end position="238"/>
    </location>
</feature>
<dbReference type="AlphaFoldDB" id="A0A5N7CSL7"/>
<feature type="compositionally biased region" description="Low complexity" evidence="4">
    <location>
        <begin position="14"/>
        <end position="29"/>
    </location>
</feature>
<dbReference type="InterPro" id="IPR036872">
    <property type="entry name" value="CH_dom_sf"/>
</dbReference>
<keyword evidence="3" id="KW-0112">Calmodulin-binding</keyword>
<dbReference type="PROSITE" id="PS50096">
    <property type="entry name" value="IQ"/>
    <property type="match status" value="1"/>
</dbReference>
<dbReference type="InterPro" id="IPR051185">
    <property type="entry name" value="ASPM"/>
</dbReference>
<dbReference type="SUPFAM" id="SSF47576">
    <property type="entry name" value="Calponin-homology domain, CH-domain"/>
    <property type="match status" value="1"/>
</dbReference>
<evidence type="ECO:0000256" key="4">
    <source>
        <dbReference type="SAM" id="MobiDB-lite"/>
    </source>
</evidence>
<name>A0A5N7CSL7_PETAA</name>
<dbReference type="GO" id="GO:0051295">
    <property type="term" value="P:establishment of meiotic spindle localization"/>
    <property type="evidence" value="ECO:0007669"/>
    <property type="project" value="TreeGrafter"/>
</dbReference>
<feature type="region of interest" description="Disordered" evidence="4">
    <location>
        <begin position="290"/>
        <end position="314"/>
    </location>
</feature>
<keyword evidence="2" id="KW-0963">Cytoplasm</keyword>
<dbReference type="GO" id="GO:0005516">
    <property type="term" value="F:calmodulin binding"/>
    <property type="evidence" value="ECO:0007669"/>
    <property type="project" value="UniProtKB-KW"/>
</dbReference>
<dbReference type="GO" id="GO:0000922">
    <property type="term" value="C:spindle pole"/>
    <property type="evidence" value="ECO:0007669"/>
    <property type="project" value="TreeGrafter"/>
</dbReference>
<evidence type="ECO:0000256" key="1">
    <source>
        <dbReference type="ARBA" id="ARBA00004496"/>
    </source>
</evidence>
<evidence type="ECO:0008006" key="6">
    <source>
        <dbReference type="Google" id="ProtNLM"/>
    </source>
</evidence>
<dbReference type="GO" id="GO:0000278">
    <property type="term" value="P:mitotic cell cycle"/>
    <property type="evidence" value="ECO:0007669"/>
    <property type="project" value="TreeGrafter"/>
</dbReference>
<feature type="region of interest" description="Disordered" evidence="4">
    <location>
        <begin position="1"/>
        <end position="29"/>
    </location>
</feature>
<gene>
    <name evidence="5" type="ORF">BDV23DRAFT_3323</name>
</gene>
<dbReference type="CDD" id="cd21223">
    <property type="entry name" value="CH_ASPM_rpt1"/>
    <property type="match status" value="1"/>
</dbReference>
<dbReference type="GO" id="GO:0005737">
    <property type="term" value="C:cytoplasm"/>
    <property type="evidence" value="ECO:0007669"/>
    <property type="project" value="UniProtKB-SubCell"/>
</dbReference>
<comment type="subcellular location">
    <subcellularLocation>
        <location evidence="1">Cytoplasm</location>
    </subcellularLocation>
</comment>
<evidence type="ECO:0000256" key="3">
    <source>
        <dbReference type="ARBA" id="ARBA00022860"/>
    </source>
</evidence>
<feature type="region of interest" description="Disordered" evidence="4">
    <location>
        <begin position="222"/>
        <end position="243"/>
    </location>
</feature>
<sequence length="1024" mass="116170">MSGLLEEVGTPCPSRSSRLGRSSGDSSFSRLWEDSLETSDETVNVEFTTEIKAPLLTRVKPRRRTKTGSSFAIHDDGEPISMQTANPKRRETGAAVTTSNRKTSLLAQPAQRFRPKVSFANRPAKHQKMQGDSETRLRNPNFDAEKNRELLMQINGNGRQTPQKDALKKDMRRNTVYIPPDDSTVASVFMRMFSPIKSNTMQGVVLEDTQINSLESQIARKRQAKRSLTSSAQRTPLQPSAKVKQESCIHIDIAGKNGGKENVPPGTVLLNKDKGYQPTKIQNRFDNAQKISNPPQTELLGHRSTKPMSPLATRSVNGPVRRKVMEEKRNNAIAPSVNLFQANINLKKRKTKFVNKTLTVSKDTTHSHPLKKSEMRVKPSKSASLRANSESLEDEYPLVREHITGPALYEYDWLSHQEVMITQLINGLFDQTNKKSSFNDPTLLRHELLMLYQEKPFAHLYKRIQASLLYGAMSIPKDALAQHVRLRRDVGMKRKFLDFWMQTYNPWALRAAVETVTGRRILNGKFSRDSVHGPADTISGSEKTLKRELESFLNTFLLQNKDMEQHSRELSDGDFDVVGMAYHRTVLRSIMIIILLDKGRTSSGSMLPRCLFLRSSQLKSSTAVLQALARFLLPSSGDIIKMLGHLGCHLDYEQRPLEEYDYHISNLAVDMRDGVRLTKVVELLLYSTNLCPDNVPSHRESHTAELLGPLSRGLKLPCLSRAVKLFNVRIALDALACTESSQKLVRHVRAEDIVDGYREKTIALLWGLVSQWVIGGLVDWDDVRKEIDRLKHKALSQYGYESVRDEEWFSDRNLNGLYEKDDDPILLLKQWASILAYLKGLRLENLSTSFGDGKVYGSMMDEYEGYILDEDQDLSTTDRETIPSLQSRLRALGCSAQFAYLISSCTSTSHILDSDSTIGALAFLCSRLLSATKRARAAAVLQNTWRQILARRDLQRRTMARDVARQCAAVVQTRDRILWAKEIIVRWWRTTKAMQQRRNRLGSRYGRQIPMLKRTPLRGHQPPS</sequence>
<dbReference type="Gene3D" id="1.10.418.10">
    <property type="entry name" value="Calponin-like domain"/>
    <property type="match status" value="1"/>
</dbReference>
<proteinExistence type="predicted"/>
<organism evidence="5">
    <name type="scientific">Petromyces alliaceus</name>
    <name type="common">Aspergillus alliaceus</name>
    <dbReference type="NCBI Taxonomy" id="209559"/>
    <lineage>
        <taxon>Eukaryota</taxon>
        <taxon>Fungi</taxon>
        <taxon>Dikarya</taxon>
        <taxon>Ascomycota</taxon>
        <taxon>Pezizomycotina</taxon>
        <taxon>Eurotiomycetes</taxon>
        <taxon>Eurotiomycetidae</taxon>
        <taxon>Eurotiales</taxon>
        <taxon>Aspergillaceae</taxon>
        <taxon>Aspergillus</taxon>
        <taxon>Aspergillus subgen. Circumdati</taxon>
    </lineage>
</organism>
<accession>A0A5N7CSL7</accession>
<dbReference type="PANTHER" id="PTHR22706">
    <property type="entry name" value="ASSEMBLY FACTOR FOR SPINDLE MICROTUBULES"/>
    <property type="match status" value="1"/>
</dbReference>
<evidence type="ECO:0000256" key="2">
    <source>
        <dbReference type="ARBA" id="ARBA00022490"/>
    </source>
</evidence>
<reference evidence="5" key="1">
    <citation type="submission" date="2019-04" db="EMBL/GenBank/DDBJ databases">
        <title>Friends and foes A comparative genomics studyof 23 Aspergillus species from section Flavi.</title>
        <authorList>
            <consortium name="DOE Joint Genome Institute"/>
            <person name="Kjaerbolling I."/>
            <person name="Vesth T."/>
            <person name="Frisvad J.C."/>
            <person name="Nybo J.L."/>
            <person name="Theobald S."/>
            <person name="Kildgaard S."/>
            <person name="Isbrandt T."/>
            <person name="Kuo A."/>
            <person name="Sato A."/>
            <person name="Lyhne E.K."/>
            <person name="Kogle M.E."/>
            <person name="Wiebenga A."/>
            <person name="Kun R.S."/>
            <person name="Lubbers R.J."/>
            <person name="Makela M.R."/>
            <person name="Barry K."/>
            <person name="Chovatia M."/>
            <person name="Clum A."/>
            <person name="Daum C."/>
            <person name="Haridas S."/>
            <person name="He G."/>
            <person name="LaButti K."/>
            <person name="Lipzen A."/>
            <person name="Mondo S."/>
            <person name="Riley R."/>
            <person name="Salamov A."/>
            <person name="Simmons B.A."/>
            <person name="Magnuson J.K."/>
            <person name="Henrissat B."/>
            <person name="Mortensen U.H."/>
            <person name="Larsen T.O."/>
            <person name="Devries R.P."/>
            <person name="Grigoriev I.V."/>
            <person name="Machida M."/>
            <person name="Baker S.E."/>
            <person name="Andersen M.R."/>
        </authorList>
    </citation>
    <scope>NUCLEOTIDE SEQUENCE [LARGE SCALE GENOMIC DNA]</scope>
    <source>
        <strain evidence="5">IBT 14317</strain>
    </source>
</reference>
<dbReference type="Proteomes" id="UP000326877">
    <property type="component" value="Unassembled WGS sequence"/>
</dbReference>
<protein>
    <recommendedName>
        <fullName evidence="6">Calponin-homology (CH) domain-containing protein</fullName>
    </recommendedName>
</protein>
<dbReference type="GO" id="GO:0007051">
    <property type="term" value="P:spindle organization"/>
    <property type="evidence" value="ECO:0007669"/>
    <property type="project" value="TreeGrafter"/>
</dbReference>
<dbReference type="PANTHER" id="PTHR22706:SF1">
    <property type="entry name" value="ASSEMBLY FACTOR FOR SPINDLE MICROTUBULES"/>
    <property type="match status" value="1"/>
</dbReference>
<dbReference type="OrthoDB" id="76388at2759"/>